<sequence length="171" mass="19676">MLPVCVQHFIVTKQREKARAEHDHWIAPRKRDALIRNLLGVGAQQILLSNPEISTWQQQALKRYKKTQRLGLDLLDTLERPFLGRGLEATVTEFGTRVDELERDLLGRLARGVGDERLAQGQDALLDTDRRALDDNKVVLNDTVSDKATEGVDRLLRDVEFGRTRRAKWQW</sequence>
<name>A0A2X0MYI7_9BASI</name>
<proteinExistence type="predicted"/>
<organism evidence="1 2">
    <name type="scientific">Microbotryum saponariae</name>
    <dbReference type="NCBI Taxonomy" id="289078"/>
    <lineage>
        <taxon>Eukaryota</taxon>
        <taxon>Fungi</taxon>
        <taxon>Dikarya</taxon>
        <taxon>Basidiomycota</taxon>
        <taxon>Pucciniomycotina</taxon>
        <taxon>Microbotryomycetes</taxon>
        <taxon>Microbotryales</taxon>
        <taxon>Microbotryaceae</taxon>
        <taxon>Microbotryum</taxon>
    </lineage>
</organism>
<protein>
    <submittedName>
        <fullName evidence="1">BZ3500_MvSof-1268-A1-R1_Chr3-3g06453 protein</fullName>
    </submittedName>
</protein>
<evidence type="ECO:0000313" key="1">
    <source>
        <dbReference type="EMBL" id="SCZ97914.1"/>
    </source>
</evidence>
<gene>
    <name evidence="1" type="ORF">BZ3500_MVSOF-1268-A1-R1_CHR3-3G06453</name>
</gene>
<keyword evidence="2" id="KW-1185">Reference proteome</keyword>
<reference evidence="2" key="1">
    <citation type="submission" date="2016-10" db="EMBL/GenBank/DDBJ databases">
        <authorList>
            <person name="Jeantristanb JTB J.-T."/>
            <person name="Ricardo R."/>
        </authorList>
    </citation>
    <scope>NUCLEOTIDE SEQUENCE [LARGE SCALE GENOMIC DNA]</scope>
</reference>
<accession>A0A2X0MYI7</accession>
<evidence type="ECO:0000313" key="2">
    <source>
        <dbReference type="Proteomes" id="UP000249723"/>
    </source>
</evidence>
<dbReference type="Proteomes" id="UP000249723">
    <property type="component" value="Unassembled WGS sequence"/>
</dbReference>
<dbReference type="AlphaFoldDB" id="A0A2X0MYI7"/>
<dbReference type="EMBL" id="FMWP01000094">
    <property type="protein sequence ID" value="SCZ97914.1"/>
    <property type="molecule type" value="Genomic_DNA"/>
</dbReference>